<feature type="domain" description="T-SNARE coiled-coil homology" evidence="3">
    <location>
        <begin position="55"/>
        <end position="117"/>
    </location>
</feature>
<evidence type="ECO:0000313" key="9">
    <source>
        <dbReference type="Proteomes" id="UP000324907"/>
    </source>
</evidence>
<dbReference type="Proteomes" id="UP000323011">
    <property type="component" value="Unassembled WGS sequence"/>
</dbReference>
<dbReference type="GO" id="GO:0005484">
    <property type="term" value="F:SNAP receptor activity"/>
    <property type="evidence" value="ECO:0007669"/>
    <property type="project" value="TreeGrafter"/>
</dbReference>
<evidence type="ECO:0000313" key="7">
    <source>
        <dbReference type="Proteomes" id="UP000322899"/>
    </source>
</evidence>
<evidence type="ECO:0000256" key="1">
    <source>
        <dbReference type="SAM" id="MobiDB-lite"/>
    </source>
</evidence>
<sequence length="154" mass="16195">MRSTGDPAPDRVRPAGDESRATGDEEDGGDLRGGPGLVELTEVKSVASGKARIGYELALEKREDMREVSREIAEVQQLSKDLAEGVAAQSEQVKVVVANVDAALEEVRTGNDSVVRAAEAQRAARRKMCFIAIVVVVILAVILGPTIASATGAL</sequence>
<organism evidence="5 9">
    <name type="scientific">Cafeteria roenbergensis</name>
    <name type="common">Marine flagellate</name>
    <dbReference type="NCBI Taxonomy" id="33653"/>
    <lineage>
        <taxon>Eukaryota</taxon>
        <taxon>Sar</taxon>
        <taxon>Stramenopiles</taxon>
        <taxon>Bigyra</taxon>
        <taxon>Opalozoa</taxon>
        <taxon>Bicosoecida</taxon>
        <taxon>Cafeteriaceae</taxon>
        <taxon>Cafeteria</taxon>
    </lineage>
</organism>
<dbReference type="GO" id="GO:0006886">
    <property type="term" value="P:intracellular protein transport"/>
    <property type="evidence" value="ECO:0007669"/>
    <property type="project" value="TreeGrafter"/>
</dbReference>
<proteinExistence type="predicted"/>
<name>A0A5A8D8J1_CAFRO</name>
<dbReference type="GO" id="GO:0000149">
    <property type="term" value="F:SNARE binding"/>
    <property type="evidence" value="ECO:0007669"/>
    <property type="project" value="TreeGrafter"/>
</dbReference>
<keyword evidence="2" id="KW-1133">Transmembrane helix</keyword>
<evidence type="ECO:0000313" key="8">
    <source>
        <dbReference type="Proteomes" id="UP000323011"/>
    </source>
</evidence>
<gene>
    <name evidence="6" type="ORF">FNF27_01764</name>
    <name evidence="5" type="ORF">FNF28_04927</name>
    <name evidence="4" type="ORF">FNF29_07318</name>
</gene>
<protein>
    <recommendedName>
        <fullName evidence="3">t-SNARE coiled-coil homology domain-containing protein</fullName>
    </recommendedName>
</protein>
<dbReference type="SUPFAM" id="SSF58038">
    <property type="entry name" value="SNARE fusion complex"/>
    <property type="match status" value="1"/>
</dbReference>
<feature type="compositionally biased region" description="Basic and acidic residues" evidence="1">
    <location>
        <begin position="8"/>
        <end position="23"/>
    </location>
</feature>
<dbReference type="PANTHER" id="PTHR19957">
    <property type="entry name" value="SYNTAXIN"/>
    <property type="match status" value="1"/>
</dbReference>
<comment type="caution">
    <text evidence="5">The sequence shown here is derived from an EMBL/GenBank/DDBJ whole genome shotgun (WGS) entry which is preliminary data.</text>
</comment>
<keyword evidence="8" id="KW-1185">Reference proteome</keyword>
<evidence type="ECO:0000256" key="2">
    <source>
        <dbReference type="SAM" id="Phobius"/>
    </source>
</evidence>
<dbReference type="Pfam" id="PF05739">
    <property type="entry name" value="SNARE"/>
    <property type="match status" value="1"/>
</dbReference>
<reference evidence="7 8" key="1">
    <citation type="submission" date="2019-07" db="EMBL/GenBank/DDBJ databases">
        <title>Genomes of Cafeteria roenbergensis.</title>
        <authorList>
            <person name="Fischer M.G."/>
            <person name="Hackl T."/>
            <person name="Roman M."/>
        </authorList>
    </citation>
    <scope>NUCLEOTIDE SEQUENCE [LARGE SCALE GENOMIC DNA]</scope>
    <source>
        <strain evidence="4 8">BVI</strain>
        <strain evidence="6 7">E4-10P</strain>
        <strain evidence="5 9">RCC970-E3</strain>
    </source>
</reference>
<dbReference type="PROSITE" id="PS50192">
    <property type="entry name" value="T_SNARE"/>
    <property type="match status" value="1"/>
</dbReference>
<dbReference type="EMBL" id="VLTO01000006">
    <property type="protein sequence ID" value="KAA0176942.1"/>
    <property type="molecule type" value="Genomic_DNA"/>
</dbReference>
<dbReference type="GO" id="GO:0048278">
    <property type="term" value="P:vesicle docking"/>
    <property type="evidence" value="ECO:0007669"/>
    <property type="project" value="TreeGrafter"/>
</dbReference>
<dbReference type="EMBL" id="VLTN01000066">
    <property type="protein sequence ID" value="KAA0147472.1"/>
    <property type="molecule type" value="Genomic_DNA"/>
</dbReference>
<dbReference type="PANTHER" id="PTHR19957:SF38">
    <property type="entry name" value="LD27581P"/>
    <property type="match status" value="1"/>
</dbReference>
<dbReference type="InterPro" id="IPR045242">
    <property type="entry name" value="Syntaxin"/>
</dbReference>
<accession>A0A5A8D8J1</accession>
<keyword evidence="2" id="KW-0812">Transmembrane</keyword>
<evidence type="ECO:0000313" key="4">
    <source>
        <dbReference type="EMBL" id="KAA0147472.1"/>
    </source>
</evidence>
<dbReference type="GO" id="GO:0031201">
    <property type="term" value="C:SNARE complex"/>
    <property type="evidence" value="ECO:0007669"/>
    <property type="project" value="TreeGrafter"/>
</dbReference>
<feature type="transmembrane region" description="Helical" evidence="2">
    <location>
        <begin position="128"/>
        <end position="148"/>
    </location>
</feature>
<dbReference type="EMBL" id="VLTL01000089">
    <property type="protein sequence ID" value="KAA0161862.1"/>
    <property type="molecule type" value="Genomic_DNA"/>
</dbReference>
<evidence type="ECO:0000313" key="6">
    <source>
        <dbReference type="EMBL" id="KAA0176942.1"/>
    </source>
</evidence>
<feature type="region of interest" description="Disordered" evidence="1">
    <location>
        <begin position="1"/>
        <end position="36"/>
    </location>
</feature>
<dbReference type="InterPro" id="IPR000727">
    <property type="entry name" value="T_SNARE_dom"/>
</dbReference>
<dbReference type="Gene3D" id="1.20.5.110">
    <property type="match status" value="1"/>
</dbReference>
<evidence type="ECO:0000313" key="5">
    <source>
        <dbReference type="EMBL" id="KAA0161862.1"/>
    </source>
</evidence>
<dbReference type="Proteomes" id="UP000324907">
    <property type="component" value="Unassembled WGS sequence"/>
</dbReference>
<keyword evidence="2" id="KW-0472">Membrane</keyword>
<dbReference type="Proteomes" id="UP000322899">
    <property type="component" value="Unassembled WGS sequence"/>
</dbReference>
<evidence type="ECO:0000259" key="3">
    <source>
        <dbReference type="PROSITE" id="PS50192"/>
    </source>
</evidence>
<dbReference type="GO" id="GO:0012505">
    <property type="term" value="C:endomembrane system"/>
    <property type="evidence" value="ECO:0007669"/>
    <property type="project" value="TreeGrafter"/>
</dbReference>
<dbReference type="AlphaFoldDB" id="A0A5A8D8J1"/>
<dbReference type="GO" id="GO:0006906">
    <property type="term" value="P:vesicle fusion"/>
    <property type="evidence" value="ECO:0007669"/>
    <property type="project" value="TreeGrafter"/>
</dbReference>